<feature type="compositionally biased region" description="Basic and acidic residues" evidence="10">
    <location>
        <begin position="23"/>
        <end position="34"/>
    </location>
</feature>
<evidence type="ECO:0000256" key="7">
    <source>
        <dbReference type="ARBA" id="ARBA00022795"/>
    </source>
</evidence>
<dbReference type="PANTHER" id="PTHR34982">
    <property type="entry name" value="YOP PROTEINS TRANSLOCATION PROTEIN L"/>
    <property type="match status" value="1"/>
</dbReference>
<evidence type="ECO:0000256" key="9">
    <source>
        <dbReference type="ARBA" id="ARBA00023225"/>
    </source>
</evidence>
<keyword evidence="13" id="KW-1185">Reference proteome</keyword>
<keyword evidence="12" id="KW-0969">Cilium</keyword>
<evidence type="ECO:0000256" key="3">
    <source>
        <dbReference type="ARBA" id="ARBA00006602"/>
    </source>
</evidence>
<feature type="region of interest" description="Disordered" evidence="10">
    <location>
        <begin position="233"/>
        <end position="252"/>
    </location>
</feature>
<keyword evidence="12" id="KW-0966">Cell projection</keyword>
<gene>
    <name evidence="12" type="ORF">E0702_11035</name>
</gene>
<dbReference type="PANTHER" id="PTHR34982:SF1">
    <property type="entry name" value="FLAGELLAR ASSEMBLY PROTEIN FLIH"/>
    <property type="match status" value="1"/>
</dbReference>
<keyword evidence="6" id="KW-0963">Cytoplasm</keyword>
<evidence type="ECO:0000256" key="6">
    <source>
        <dbReference type="ARBA" id="ARBA00022490"/>
    </source>
</evidence>
<dbReference type="InterPro" id="IPR000563">
    <property type="entry name" value="Flag_FliH"/>
</dbReference>
<feature type="compositionally biased region" description="Basic and acidic residues" evidence="10">
    <location>
        <begin position="43"/>
        <end position="66"/>
    </location>
</feature>
<name>A0ABY2D5H3_9GAMM</name>
<dbReference type="RefSeq" id="WP_132043795.1">
    <property type="nucleotide sequence ID" value="NZ_SLTR01000014.1"/>
</dbReference>
<evidence type="ECO:0000313" key="13">
    <source>
        <dbReference type="Proteomes" id="UP000294823"/>
    </source>
</evidence>
<evidence type="ECO:0000256" key="5">
    <source>
        <dbReference type="ARBA" id="ARBA00022448"/>
    </source>
</evidence>
<sequence length="252" mass="27838">MSERSHGSAWRRWEMEALTLPERRRAQAEAEIQARDAASQAQADEHQRREREKALAKEQEQARQEGYEAGFAQGLEEGRREGMAQGRAEARDAASEELERRLKEALSPVADLADNFSQALGRLDEEVANRLVTLALTVGRKLAGEALQAAPEQVLESVRALLHAEPEPVGHPRLWLHPDDQSLVQEVLGAELEAAGWALQPDDAISRGGCRVTSRSGELDATLETRWESIRAQVRGRTSTAHSDNGESDVRG</sequence>
<comment type="similarity">
    <text evidence="3">Belongs to the FliH family.</text>
</comment>
<feature type="compositionally biased region" description="Basic and acidic residues" evidence="10">
    <location>
        <begin position="76"/>
        <end position="96"/>
    </location>
</feature>
<dbReference type="Pfam" id="PF02108">
    <property type="entry name" value="FliH"/>
    <property type="match status" value="1"/>
</dbReference>
<dbReference type="SUPFAM" id="SSF160527">
    <property type="entry name" value="V-type ATPase subunit E-like"/>
    <property type="match status" value="1"/>
</dbReference>
<dbReference type="InterPro" id="IPR051472">
    <property type="entry name" value="T3SS_Stator/FliH"/>
</dbReference>
<evidence type="ECO:0000256" key="8">
    <source>
        <dbReference type="ARBA" id="ARBA00022927"/>
    </source>
</evidence>
<proteinExistence type="inferred from homology"/>
<evidence type="ECO:0000256" key="10">
    <source>
        <dbReference type="SAM" id="MobiDB-lite"/>
    </source>
</evidence>
<keyword evidence="12" id="KW-0282">Flagellum</keyword>
<reference evidence="12 13" key="1">
    <citation type="submission" date="2019-03" db="EMBL/GenBank/DDBJ databases">
        <title>Halomonas marinisediminis sp. nov., a moderately halophilic bacterium isolated from the Bohai Gulf.</title>
        <authorList>
            <person name="Ji X."/>
        </authorList>
    </citation>
    <scope>NUCLEOTIDE SEQUENCE [LARGE SCALE GENOMIC DNA]</scope>
    <source>
        <strain evidence="12 13">204</strain>
    </source>
</reference>
<comment type="function">
    <text evidence="1">Needed for flagellar regrowth and assembly.</text>
</comment>
<evidence type="ECO:0000259" key="11">
    <source>
        <dbReference type="Pfam" id="PF02108"/>
    </source>
</evidence>
<accession>A0ABY2D5H3</accession>
<keyword evidence="9" id="KW-1006">Bacterial flagellum protein export</keyword>
<dbReference type="PRINTS" id="PR01003">
    <property type="entry name" value="FLGFLIH"/>
</dbReference>
<evidence type="ECO:0000256" key="2">
    <source>
        <dbReference type="ARBA" id="ARBA00004496"/>
    </source>
</evidence>
<evidence type="ECO:0000313" key="12">
    <source>
        <dbReference type="EMBL" id="TDB01937.1"/>
    </source>
</evidence>
<evidence type="ECO:0000256" key="4">
    <source>
        <dbReference type="ARBA" id="ARBA00016507"/>
    </source>
</evidence>
<feature type="domain" description="Flagellar assembly protein FliH/Type III secretion system HrpE" evidence="11">
    <location>
        <begin position="105"/>
        <end position="229"/>
    </location>
</feature>
<organism evidence="12 13">
    <name type="scientific">Halomonas marinisediminis</name>
    <dbReference type="NCBI Taxonomy" id="2546095"/>
    <lineage>
        <taxon>Bacteria</taxon>
        <taxon>Pseudomonadati</taxon>
        <taxon>Pseudomonadota</taxon>
        <taxon>Gammaproteobacteria</taxon>
        <taxon>Oceanospirillales</taxon>
        <taxon>Halomonadaceae</taxon>
        <taxon>Halomonas</taxon>
    </lineage>
</organism>
<dbReference type="EMBL" id="SLTR01000014">
    <property type="protein sequence ID" value="TDB01937.1"/>
    <property type="molecule type" value="Genomic_DNA"/>
</dbReference>
<evidence type="ECO:0000256" key="1">
    <source>
        <dbReference type="ARBA" id="ARBA00003041"/>
    </source>
</evidence>
<comment type="subcellular location">
    <subcellularLocation>
        <location evidence="2">Cytoplasm</location>
    </subcellularLocation>
</comment>
<feature type="region of interest" description="Disordered" evidence="10">
    <location>
        <begin position="23"/>
        <end position="96"/>
    </location>
</feature>
<keyword evidence="7" id="KW-1005">Bacterial flagellum biogenesis</keyword>
<dbReference type="Proteomes" id="UP000294823">
    <property type="component" value="Unassembled WGS sequence"/>
</dbReference>
<keyword evidence="5" id="KW-0813">Transport</keyword>
<keyword evidence="8" id="KW-0653">Protein transport</keyword>
<comment type="caution">
    <text evidence="12">The sequence shown here is derived from an EMBL/GenBank/DDBJ whole genome shotgun (WGS) entry which is preliminary data.</text>
</comment>
<dbReference type="InterPro" id="IPR018035">
    <property type="entry name" value="Flagellar_FliH/T3SS_HrpE"/>
</dbReference>
<protein>
    <recommendedName>
        <fullName evidence="4">Flagellar assembly protein FliH</fullName>
    </recommendedName>
</protein>